<protein>
    <recommendedName>
        <fullName evidence="3">DUF3467 domain-containing protein</fullName>
    </recommendedName>
</protein>
<dbReference type="AlphaFoldDB" id="A0A1I4P4Z6"/>
<evidence type="ECO:0000313" key="2">
    <source>
        <dbReference type="Proteomes" id="UP000199048"/>
    </source>
</evidence>
<sequence length="95" mass="10042">MPDTPDSGSSSQVEGGIEAPVVYFDTVSAFGVGAGIGRMTLEMEVYEPTAPGAPSRTRRRVVAHLRGPLPAFEALRSAVNQMEAMLTPPTGERPN</sequence>
<evidence type="ECO:0000313" key="1">
    <source>
        <dbReference type="EMBL" id="SFM22433.1"/>
    </source>
</evidence>
<evidence type="ECO:0008006" key="3">
    <source>
        <dbReference type="Google" id="ProtNLM"/>
    </source>
</evidence>
<name>A0A1I4P4Z6_9HYPH</name>
<dbReference type="Proteomes" id="UP000199048">
    <property type="component" value="Unassembled WGS sequence"/>
</dbReference>
<keyword evidence="2" id="KW-1185">Reference proteome</keyword>
<dbReference type="OrthoDB" id="7996117at2"/>
<accession>A0A1I4P4Z6</accession>
<dbReference type="EMBL" id="FOTK01000023">
    <property type="protein sequence ID" value="SFM22433.1"/>
    <property type="molecule type" value="Genomic_DNA"/>
</dbReference>
<gene>
    <name evidence="1" type="ORF">SAMN05192568_102334</name>
</gene>
<dbReference type="RefSeq" id="WP_092043545.1">
    <property type="nucleotide sequence ID" value="NZ_FOTK01000023.1"/>
</dbReference>
<reference evidence="2" key="1">
    <citation type="submission" date="2016-10" db="EMBL/GenBank/DDBJ databases">
        <authorList>
            <person name="Varghese N."/>
            <person name="Submissions S."/>
        </authorList>
    </citation>
    <scope>NUCLEOTIDE SEQUENCE [LARGE SCALE GENOMIC DNA]</scope>
    <source>
        <strain evidence="2">BL36</strain>
    </source>
</reference>
<organism evidence="1 2">
    <name type="scientific">Methylobacterium pseudosasicola</name>
    <dbReference type="NCBI Taxonomy" id="582667"/>
    <lineage>
        <taxon>Bacteria</taxon>
        <taxon>Pseudomonadati</taxon>
        <taxon>Pseudomonadota</taxon>
        <taxon>Alphaproteobacteria</taxon>
        <taxon>Hyphomicrobiales</taxon>
        <taxon>Methylobacteriaceae</taxon>
        <taxon>Methylobacterium</taxon>
    </lineage>
</organism>
<proteinExistence type="predicted"/>